<organism evidence="1 2">
    <name type="scientific">Lentinula raphanica</name>
    <dbReference type="NCBI Taxonomy" id="153919"/>
    <lineage>
        <taxon>Eukaryota</taxon>
        <taxon>Fungi</taxon>
        <taxon>Dikarya</taxon>
        <taxon>Basidiomycota</taxon>
        <taxon>Agaricomycotina</taxon>
        <taxon>Agaricomycetes</taxon>
        <taxon>Agaricomycetidae</taxon>
        <taxon>Agaricales</taxon>
        <taxon>Marasmiineae</taxon>
        <taxon>Omphalotaceae</taxon>
        <taxon>Lentinula</taxon>
    </lineage>
</organism>
<comment type="caution">
    <text evidence="1">The sequence shown here is derived from an EMBL/GenBank/DDBJ whole genome shotgun (WGS) entry which is preliminary data.</text>
</comment>
<dbReference type="AlphaFoldDB" id="A0AA38UH67"/>
<proteinExistence type="predicted"/>
<sequence length="332" mass="36836">MAASRLSQSGAKYVEHSLDYSPPQLDITTTPPTRMFIESVIQEIQHETLQLQSFLFSKIPTFSRVESFAFDVALVALSIRTGHLIDAFSPKDPCKGISTLLHRLKQKKSQLFHNIVHIYEPCSEQSFFINASLLLAKYPPKLDGSNGSESEWRGWPYPGPVFVSTNDPPTILSTSPDGLFAILQNIIQQIIDPSTNLTETLILPQGLPAALTVPLAAILLEYSVAYCPSSDIVAPFPGGVTLDVYEVILKLPMLLSTRDPRSSTNLDEERPHRILKFSCPSSLVLSSPELTHQTMKERLKSCFDRRLCDALHGNLALISVRHTIENLDTIAL</sequence>
<protein>
    <submittedName>
        <fullName evidence="1">Uncharacterized protein</fullName>
    </submittedName>
</protein>
<accession>A0AA38UH67</accession>
<evidence type="ECO:0000313" key="1">
    <source>
        <dbReference type="EMBL" id="KAJ3841662.1"/>
    </source>
</evidence>
<keyword evidence="2" id="KW-1185">Reference proteome</keyword>
<name>A0AA38UH67_9AGAR</name>
<evidence type="ECO:0000313" key="2">
    <source>
        <dbReference type="Proteomes" id="UP001163846"/>
    </source>
</evidence>
<dbReference type="Proteomes" id="UP001163846">
    <property type="component" value="Unassembled WGS sequence"/>
</dbReference>
<reference evidence="1" key="1">
    <citation type="submission" date="2022-08" db="EMBL/GenBank/DDBJ databases">
        <authorList>
            <consortium name="DOE Joint Genome Institute"/>
            <person name="Min B."/>
            <person name="Riley R."/>
            <person name="Sierra-Patev S."/>
            <person name="Naranjo-Ortiz M."/>
            <person name="Looney B."/>
            <person name="Konkel Z."/>
            <person name="Slot J.C."/>
            <person name="Sakamoto Y."/>
            <person name="Steenwyk J.L."/>
            <person name="Rokas A."/>
            <person name="Carro J."/>
            <person name="Camarero S."/>
            <person name="Ferreira P."/>
            <person name="Molpeceres G."/>
            <person name="Ruiz-Duenas F.J."/>
            <person name="Serrano A."/>
            <person name="Henrissat B."/>
            <person name="Drula E."/>
            <person name="Hughes K.W."/>
            <person name="Mata J.L."/>
            <person name="Ishikawa N.K."/>
            <person name="Vargas-Isla R."/>
            <person name="Ushijima S."/>
            <person name="Smith C.A."/>
            <person name="Ahrendt S."/>
            <person name="Andreopoulos W."/>
            <person name="He G."/>
            <person name="Labutti K."/>
            <person name="Lipzen A."/>
            <person name="Ng V."/>
            <person name="Sandor L."/>
            <person name="Barry K."/>
            <person name="Martinez A.T."/>
            <person name="Xiao Y."/>
            <person name="Gibbons J.G."/>
            <person name="Terashima K."/>
            <person name="Hibbett D.S."/>
            <person name="Grigoriev I.V."/>
        </authorList>
    </citation>
    <scope>NUCLEOTIDE SEQUENCE</scope>
    <source>
        <strain evidence="1">TFB9207</strain>
    </source>
</reference>
<dbReference type="EMBL" id="MU806032">
    <property type="protein sequence ID" value="KAJ3841662.1"/>
    <property type="molecule type" value="Genomic_DNA"/>
</dbReference>
<gene>
    <name evidence="1" type="ORF">F5878DRAFT_578079</name>
</gene>